<organism evidence="1 2">
    <name type="scientific">Purpureocillium lilacinum</name>
    <name type="common">Paecilomyces lilacinus</name>
    <dbReference type="NCBI Taxonomy" id="33203"/>
    <lineage>
        <taxon>Eukaryota</taxon>
        <taxon>Fungi</taxon>
        <taxon>Dikarya</taxon>
        <taxon>Ascomycota</taxon>
        <taxon>Pezizomycotina</taxon>
        <taxon>Sordariomycetes</taxon>
        <taxon>Hypocreomycetidae</taxon>
        <taxon>Hypocreales</taxon>
        <taxon>Ophiocordycipitaceae</taxon>
        <taxon>Purpureocillium</taxon>
    </lineage>
</organism>
<dbReference type="EMBL" id="JBGNUJ010000003">
    <property type="protein sequence ID" value="KAL3961810.1"/>
    <property type="molecule type" value="Genomic_DNA"/>
</dbReference>
<evidence type="ECO:0000313" key="1">
    <source>
        <dbReference type="EMBL" id="KAL3961810.1"/>
    </source>
</evidence>
<protein>
    <submittedName>
        <fullName evidence="1">Uncharacterized protein</fullName>
    </submittedName>
</protein>
<evidence type="ECO:0000313" key="2">
    <source>
        <dbReference type="Proteomes" id="UP001638806"/>
    </source>
</evidence>
<accession>A0ACC4DZM8</accession>
<reference evidence="1" key="1">
    <citation type="submission" date="2024-12" db="EMBL/GenBank/DDBJ databases">
        <title>Comparative genomics and development of molecular markers within Purpureocillium lilacinum and among Purpureocillium species.</title>
        <authorList>
            <person name="Yeh Z.-Y."/>
            <person name="Ni N.-T."/>
            <person name="Lo P.-H."/>
            <person name="Mushyakhwo K."/>
            <person name="Lin C.-F."/>
            <person name="Nai Y.-S."/>
        </authorList>
    </citation>
    <scope>NUCLEOTIDE SEQUENCE</scope>
    <source>
        <strain evidence="1">NCHU-NPUST-175</strain>
    </source>
</reference>
<proteinExistence type="predicted"/>
<sequence>MSSKLAAVSAVTSTRGCICSGAPTNTAGVTAEQAIGGWKRSGRGGCAVARRMFEAVRLRFSVGGIYPERATVTARAGRTPNSQHAVTRGRPGLVSRRVRNTSRPCPLRDLGLAANPRLENATPADHRCLASSGPFQSAFVASAVGTVAVGLPSKSQPARVVLASFAPDGVPPVPVYALRPMRERTTTKSRCMMKSVHHACPCRKKAVSGNTSPAPVYTFFSGPPQPRHRSRPRYWQHNVRPGAFRLDNISLSPEGICRISISVKSFSRTHERRIVPEIVLLDAANRPHLSNLGTGAYDLDPHVCPGLDDSVLIVSELWRCGVGVPFDVARNQLHIVSQVMVRQQDQMYAHAPKQKTQWPSLGEETLRVDRVHHGIDLAIVSDLLLSKHDRSIPDRELGQPIARQNPTLGNVERVHDRDDVVAAGTGALDVLQQLAGHQLVHISAEIGGVQGDPALHVVEKEHAGRLLRRRRLGCACRRLRAAKMVASSDSDRQLPVRDVEESTSDAPGSEARWVRQLGDPIVVETGGRRGGPRR</sequence>
<comment type="caution">
    <text evidence="1">The sequence shown here is derived from an EMBL/GenBank/DDBJ whole genome shotgun (WGS) entry which is preliminary data.</text>
</comment>
<keyword evidence="2" id="KW-1185">Reference proteome</keyword>
<dbReference type="Proteomes" id="UP001638806">
    <property type="component" value="Unassembled WGS sequence"/>
</dbReference>
<gene>
    <name evidence="1" type="ORF">ACCO45_003333</name>
</gene>
<name>A0ACC4DZM8_PURLI</name>